<feature type="domain" description="DUF3616" evidence="1">
    <location>
        <begin position="25"/>
        <end position="352"/>
    </location>
</feature>
<reference evidence="2 3" key="1">
    <citation type="submission" date="2017-01" db="EMBL/GenBank/DDBJ databases">
        <title>Novel large sulfur bacteria in the metagenomes of groundwater-fed chemosynthetic microbial mats in the Lake Huron basin.</title>
        <authorList>
            <person name="Sharrar A.M."/>
            <person name="Flood B.E."/>
            <person name="Bailey J.V."/>
            <person name="Jones D.S."/>
            <person name="Biddanda B."/>
            <person name="Ruberg S.A."/>
            <person name="Marcus D.N."/>
            <person name="Dick G.J."/>
        </authorList>
    </citation>
    <scope>NUCLEOTIDE SEQUENCE [LARGE SCALE GENOMIC DNA]</scope>
    <source>
        <strain evidence="2">A8</strain>
    </source>
</reference>
<accession>A0A1Y1QR32</accession>
<dbReference type="EMBL" id="MTEJ01000079">
    <property type="protein sequence ID" value="OQX11827.1"/>
    <property type="molecule type" value="Genomic_DNA"/>
</dbReference>
<sequence length="364" mass="39722">MVENSPVNTVLLQFTAPAYKCRDALSAVVQIGDSLWVANDESIHLERLLHQGVNTDNQPLYAAHTRFALHDYLQLPIAADAEDNEVDVEGLAYHDGFLWVVGSHSLKRSKPKTGKLASKGIERLGAIVPDPNRYLIARIPLAHVDGLPVLQAPGAHLPLHIDGNALMETLRDDPHIKPFLQIPGKDNGFDVEGLAVIGTRLFLGLRGPVLRGWAVLLEIECVEDDDDPTVLKLVRTGEEDRPYRKHFLQLDGLGIRDLCVQGEDLLILAGPTMSLDGPVRVYRWQDGAKPDGESLISRDVLEVVAEIPHGYGDDHAEGLCLLTQGNDATALLVVYDNAAQGRKRGEDGVLGDVFILPSISSPPE</sequence>
<dbReference type="Proteomes" id="UP000192491">
    <property type="component" value="Unassembled WGS sequence"/>
</dbReference>
<dbReference type="STRING" id="1123401.GCA_000621325_01790"/>
<protein>
    <recommendedName>
        <fullName evidence="1">DUF3616 domain-containing protein</fullName>
    </recommendedName>
</protein>
<name>A0A1Y1QR32_9GAMM</name>
<organism evidence="2 3">
    <name type="scientific">Thiothrix lacustris</name>
    <dbReference type="NCBI Taxonomy" id="525917"/>
    <lineage>
        <taxon>Bacteria</taxon>
        <taxon>Pseudomonadati</taxon>
        <taxon>Pseudomonadota</taxon>
        <taxon>Gammaproteobacteria</taxon>
        <taxon>Thiotrichales</taxon>
        <taxon>Thiotrichaceae</taxon>
        <taxon>Thiothrix</taxon>
    </lineage>
</organism>
<comment type="caution">
    <text evidence="2">The sequence shown here is derived from an EMBL/GenBank/DDBJ whole genome shotgun (WGS) entry which is preliminary data.</text>
</comment>
<dbReference type="AlphaFoldDB" id="A0A1Y1QR32"/>
<gene>
    <name evidence="2" type="ORF">BWK73_16600</name>
</gene>
<evidence type="ECO:0000313" key="2">
    <source>
        <dbReference type="EMBL" id="OQX11827.1"/>
    </source>
</evidence>
<evidence type="ECO:0000259" key="1">
    <source>
        <dbReference type="Pfam" id="PF12275"/>
    </source>
</evidence>
<dbReference type="InterPro" id="IPR022060">
    <property type="entry name" value="DUF3616"/>
</dbReference>
<proteinExistence type="predicted"/>
<dbReference type="Pfam" id="PF12275">
    <property type="entry name" value="DUF3616"/>
    <property type="match status" value="1"/>
</dbReference>
<evidence type="ECO:0000313" key="3">
    <source>
        <dbReference type="Proteomes" id="UP000192491"/>
    </source>
</evidence>